<accession>A0A7W9AKV5</accession>
<name>A0A7W9AKV5_9SPHN</name>
<feature type="domain" description="HIG1" evidence="5">
    <location>
        <begin position="1"/>
        <end position="75"/>
    </location>
</feature>
<evidence type="ECO:0000256" key="4">
    <source>
        <dbReference type="SAM" id="Phobius"/>
    </source>
</evidence>
<evidence type="ECO:0000313" key="7">
    <source>
        <dbReference type="Proteomes" id="UP000549617"/>
    </source>
</evidence>
<dbReference type="RefSeq" id="WP_184021444.1">
    <property type="nucleotide sequence ID" value="NZ_JACIJC010000006.1"/>
</dbReference>
<feature type="transmembrane region" description="Helical" evidence="4">
    <location>
        <begin position="51"/>
        <end position="71"/>
    </location>
</feature>
<evidence type="ECO:0000256" key="2">
    <source>
        <dbReference type="ARBA" id="ARBA00022989"/>
    </source>
</evidence>
<keyword evidence="2 4" id="KW-1133">Transmembrane helix</keyword>
<comment type="caution">
    <text evidence="6">The sequence shown here is derived from an EMBL/GenBank/DDBJ whole genome shotgun (WGS) entry which is preliminary data.</text>
</comment>
<keyword evidence="1 4" id="KW-0812">Transmembrane</keyword>
<feature type="transmembrane region" description="Helical" evidence="4">
    <location>
        <begin position="6"/>
        <end position="30"/>
    </location>
</feature>
<dbReference type="Proteomes" id="UP000549617">
    <property type="component" value="Unassembled WGS sequence"/>
</dbReference>
<dbReference type="AlphaFoldDB" id="A0A7W9AKV5"/>
<proteinExistence type="predicted"/>
<dbReference type="NCBIfam" id="NF033233">
    <property type="entry name" value="twin_helix"/>
    <property type="match status" value="1"/>
</dbReference>
<reference evidence="6 7" key="1">
    <citation type="submission" date="2020-08" db="EMBL/GenBank/DDBJ databases">
        <title>Genomic Encyclopedia of Type Strains, Phase IV (KMG-IV): sequencing the most valuable type-strain genomes for metagenomic binning, comparative biology and taxonomic classification.</title>
        <authorList>
            <person name="Goeker M."/>
        </authorList>
    </citation>
    <scope>NUCLEOTIDE SEQUENCE [LARGE SCALE GENOMIC DNA]</scope>
    <source>
        <strain evidence="6 7">DSM 25079</strain>
    </source>
</reference>
<dbReference type="Pfam" id="PF04588">
    <property type="entry name" value="HIG_1_N"/>
    <property type="match status" value="1"/>
</dbReference>
<dbReference type="EMBL" id="JACIJC010000006">
    <property type="protein sequence ID" value="MBB5687554.1"/>
    <property type="molecule type" value="Genomic_DNA"/>
</dbReference>
<evidence type="ECO:0000256" key="1">
    <source>
        <dbReference type="ARBA" id="ARBA00022692"/>
    </source>
</evidence>
<evidence type="ECO:0000256" key="3">
    <source>
        <dbReference type="ARBA" id="ARBA00023136"/>
    </source>
</evidence>
<keyword evidence="7" id="KW-1185">Reference proteome</keyword>
<evidence type="ECO:0000259" key="5">
    <source>
        <dbReference type="PROSITE" id="PS51503"/>
    </source>
</evidence>
<dbReference type="InterPro" id="IPR007667">
    <property type="entry name" value="Hypoxia_induced_domain"/>
</dbReference>
<protein>
    <recommendedName>
        <fullName evidence="5">HIG1 domain-containing protein</fullName>
    </recommendedName>
</protein>
<organism evidence="6 7">
    <name type="scientific">Sphingobium boeckii</name>
    <dbReference type="NCBI Taxonomy" id="1082345"/>
    <lineage>
        <taxon>Bacteria</taxon>
        <taxon>Pseudomonadati</taxon>
        <taxon>Pseudomonadota</taxon>
        <taxon>Alphaproteobacteria</taxon>
        <taxon>Sphingomonadales</taxon>
        <taxon>Sphingomonadaceae</taxon>
        <taxon>Sphingobium</taxon>
    </lineage>
</organism>
<dbReference type="PROSITE" id="PS51503">
    <property type="entry name" value="HIG1"/>
    <property type="match status" value="1"/>
</dbReference>
<sequence length="75" mass="7952">MNTFIIILLVLAMGATVFALIKGIVAFLKATEADLNGTGPSISAQKQNKAMMMRVTFQGVAVLLVALLMLLSRGN</sequence>
<gene>
    <name evidence="6" type="ORF">FHS49_003596</name>
</gene>
<evidence type="ECO:0000313" key="6">
    <source>
        <dbReference type="EMBL" id="MBB5687554.1"/>
    </source>
</evidence>
<keyword evidence="3 4" id="KW-0472">Membrane</keyword>